<dbReference type="Gramene" id="OE9A041051T1">
    <property type="protein sequence ID" value="OE9A041051C1"/>
    <property type="gene ID" value="OE9A041051"/>
</dbReference>
<evidence type="ECO:0000313" key="3">
    <source>
        <dbReference type="Proteomes" id="UP000594638"/>
    </source>
</evidence>
<proteinExistence type="predicted"/>
<feature type="compositionally biased region" description="Basic and acidic residues" evidence="1">
    <location>
        <begin position="132"/>
        <end position="149"/>
    </location>
</feature>
<comment type="caution">
    <text evidence="2">The sequence shown here is derived from an EMBL/GenBank/DDBJ whole genome shotgun (WGS) entry which is preliminary data.</text>
</comment>
<gene>
    <name evidence="2" type="ORF">OLEA9_A041051</name>
</gene>
<feature type="region of interest" description="Disordered" evidence="1">
    <location>
        <begin position="132"/>
        <end position="167"/>
    </location>
</feature>
<dbReference type="EMBL" id="CACTIH010000029">
    <property type="protein sequence ID" value="CAA2937310.1"/>
    <property type="molecule type" value="Genomic_DNA"/>
</dbReference>
<feature type="region of interest" description="Disordered" evidence="1">
    <location>
        <begin position="17"/>
        <end position="118"/>
    </location>
</feature>
<sequence>MQNVTDEFVKVGDFISTLVPPAPSRSTPPTAQAANEPTILATSVHDENGGEIDPVPKCAEPQVHGRGFSPLRIDHDEDMDKEMQERNGTSLKWSRIESEPALNGDDGDVASDGLGKREDDGVAFLIGVAEADGGRDMDFEPEKSSHDNEVSSDGSENLLDKPVASASSVAEVDDKYIAVENSSCHPNPNS</sequence>
<organism evidence="2 3">
    <name type="scientific">Olea europaea subsp. europaea</name>
    <dbReference type="NCBI Taxonomy" id="158383"/>
    <lineage>
        <taxon>Eukaryota</taxon>
        <taxon>Viridiplantae</taxon>
        <taxon>Streptophyta</taxon>
        <taxon>Embryophyta</taxon>
        <taxon>Tracheophyta</taxon>
        <taxon>Spermatophyta</taxon>
        <taxon>Magnoliopsida</taxon>
        <taxon>eudicotyledons</taxon>
        <taxon>Gunneridae</taxon>
        <taxon>Pentapetalae</taxon>
        <taxon>asterids</taxon>
        <taxon>lamiids</taxon>
        <taxon>Lamiales</taxon>
        <taxon>Oleaceae</taxon>
        <taxon>Oleeae</taxon>
        <taxon>Olea</taxon>
    </lineage>
</organism>
<reference evidence="2 3" key="1">
    <citation type="submission" date="2019-12" db="EMBL/GenBank/DDBJ databases">
        <authorList>
            <person name="Alioto T."/>
            <person name="Alioto T."/>
            <person name="Gomez Garrido J."/>
        </authorList>
    </citation>
    <scope>NUCLEOTIDE SEQUENCE [LARGE SCALE GENOMIC DNA]</scope>
</reference>
<dbReference type="Proteomes" id="UP000594638">
    <property type="component" value="Unassembled WGS sequence"/>
</dbReference>
<accession>A0A8S0PCB6</accession>
<keyword evidence="3" id="KW-1185">Reference proteome</keyword>
<name>A0A8S0PCB6_OLEEU</name>
<feature type="compositionally biased region" description="Low complexity" evidence="1">
    <location>
        <begin position="24"/>
        <end position="34"/>
    </location>
</feature>
<dbReference type="AlphaFoldDB" id="A0A8S0PCB6"/>
<evidence type="ECO:0000313" key="2">
    <source>
        <dbReference type="EMBL" id="CAA2937310.1"/>
    </source>
</evidence>
<evidence type="ECO:0000256" key="1">
    <source>
        <dbReference type="SAM" id="MobiDB-lite"/>
    </source>
</evidence>
<protein>
    <submittedName>
        <fullName evidence="2">Uncharacterized protein</fullName>
    </submittedName>
</protein>